<evidence type="ECO:0000313" key="2">
    <source>
        <dbReference type="EMBL" id="KAF5839860.1"/>
    </source>
</evidence>
<proteinExistence type="predicted"/>
<evidence type="ECO:0008006" key="4">
    <source>
        <dbReference type="Google" id="ProtNLM"/>
    </source>
</evidence>
<accession>A0ABQ7GZ23</accession>
<name>A0ABQ7GZ23_DUNSA</name>
<comment type="caution">
    <text evidence="2">The sequence shown here is derived from an EMBL/GenBank/DDBJ whole genome shotgun (WGS) entry which is preliminary data.</text>
</comment>
<keyword evidence="3" id="KW-1185">Reference proteome</keyword>
<organism evidence="2 3">
    <name type="scientific">Dunaliella salina</name>
    <name type="common">Green alga</name>
    <name type="synonym">Protococcus salinus</name>
    <dbReference type="NCBI Taxonomy" id="3046"/>
    <lineage>
        <taxon>Eukaryota</taxon>
        <taxon>Viridiplantae</taxon>
        <taxon>Chlorophyta</taxon>
        <taxon>core chlorophytes</taxon>
        <taxon>Chlorophyceae</taxon>
        <taxon>CS clade</taxon>
        <taxon>Chlamydomonadales</taxon>
        <taxon>Dunaliellaceae</taxon>
        <taxon>Dunaliella</taxon>
    </lineage>
</organism>
<dbReference type="EMBL" id="MU069530">
    <property type="protein sequence ID" value="KAF5839860.1"/>
    <property type="molecule type" value="Genomic_DNA"/>
</dbReference>
<evidence type="ECO:0000256" key="1">
    <source>
        <dbReference type="SAM" id="SignalP"/>
    </source>
</evidence>
<dbReference type="Proteomes" id="UP000815325">
    <property type="component" value="Unassembled WGS sequence"/>
</dbReference>
<sequence>MMFLLFGVHFSRMFLCWLDGCAFRQCCRKANAGAPGSGAFHVVQLREQIERQAAALATGVAAKRTKWDSTK</sequence>
<evidence type="ECO:0000313" key="3">
    <source>
        <dbReference type="Proteomes" id="UP000815325"/>
    </source>
</evidence>
<feature type="signal peptide" evidence="1">
    <location>
        <begin position="1"/>
        <end position="23"/>
    </location>
</feature>
<keyword evidence="1" id="KW-0732">Signal</keyword>
<reference evidence="2" key="1">
    <citation type="submission" date="2017-08" db="EMBL/GenBank/DDBJ databases">
        <authorList>
            <person name="Polle J.E."/>
            <person name="Barry K."/>
            <person name="Cushman J."/>
            <person name="Schmutz J."/>
            <person name="Tran D."/>
            <person name="Hathwaick L.T."/>
            <person name="Yim W.C."/>
            <person name="Jenkins J."/>
            <person name="Mckie-Krisberg Z.M."/>
            <person name="Prochnik S."/>
            <person name="Lindquist E."/>
            <person name="Dockter R.B."/>
            <person name="Adam C."/>
            <person name="Molina H."/>
            <person name="Bunkerborg J."/>
            <person name="Jin E."/>
            <person name="Buchheim M."/>
            <person name="Magnuson J."/>
        </authorList>
    </citation>
    <scope>NUCLEOTIDE SEQUENCE</scope>
    <source>
        <strain evidence="2">CCAP 19/18</strain>
    </source>
</reference>
<protein>
    <recommendedName>
        <fullName evidence="4">Secreted protein</fullName>
    </recommendedName>
</protein>
<feature type="chain" id="PRO_5046770864" description="Secreted protein" evidence="1">
    <location>
        <begin position="24"/>
        <end position="71"/>
    </location>
</feature>
<gene>
    <name evidence="2" type="ORF">DUNSADRAFT_18403</name>
</gene>